<evidence type="ECO:0000256" key="8">
    <source>
        <dbReference type="NCBIfam" id="TIGR00188"/>
    </source>
</evidence>
<dbReference type="InterPro" id="IPR000100">
    <property type="entry name" value="RNase_P"/>
</dbReference>
<sequence>MKKGYEFKKVFSVGRHLASKSFKLCYLSVDTYHWRLGLAVSKRIGNAVVRNKVKRRLREAFRRELISYLAAMAGETAGSSGNLNNGCDVVFVARQGISDIAYADLCREVAVFFGRLAGRQRYRKN</sequence>
<evidence type="ECO:0000256" key="2">
    <source>
        <dbReference type="ARBA" id="ARBA00022694"/>
    </source>
</evidence>
<evidence type="ECO:0000256" key="1">
    <source>
        <dbReference type="ARBA" id="ARBA00002663"/>
    </source>
</evidence>
<dbReference type="EMBL" id="JABXWD010000003">
    <property type="protein sequence ID" value="MBV6340021.1"/>
    <property type="molecule type" value="Genomic_DNA"/>
</dbReference>
<comment type="catalytic activity">
    <reaction evidence="7">
        <text>Endonucleolytic cleavage of RNA, removing 5'-extranucleotides from tRNA precursor.</text>
        <dbReference type="EC" id="3.1.26.5"/>
    </reaction>
</comment>
<reference evidence="9 10" key="1">
    <citation type="journal article" date="2020" name="J Geophys Res Biogeosci">
        <title>Magnetotaxis as an Adaptation to Enable Bacterial Shuttling of Microbial Sulfur and Sulfur Cycling Across Aquatic Oxic#Anoxic Interfaces.</title>
        <authorList>
            <person name="Li J."/>
            <person name="Liu P."/>
            <person name="Wang J."/>
            <person name="Roberts A.P."/>
            <person name="Pan Y."/>
        </authorList>
    </citation>
    <scope>NUCLEOTIDE SEQUENCE [LARGE SCALE GENOMIC DNA]</scope>
    <source>
        <strain evidence="9 10">MYR-1_YQ</strain>
    </source>
</reference>
<gene>
    <name evidence="7 9" type="primary">rnpA</name>
    <name evidence="9" type="ORF">HWQ67_00325</name>
</gene>
<dbReference type="SUPFAM" id="SSF54211">
    <property type="entry name" value="Ribosomal protein S5 domain 2-like"/>
    <property type="match status" value="1"/>
</dbReference>
<proteinExistence type="inferred from homology"/>
<protein>
    <recommendedName>
        <fullName evidence="7 8">Ribonuclease P protein component</fullName>
        <shortName evidence="7">RNase P protein</shortName>
        <shortName evidence="7">RNaseP protein</shortName>
        <ecNumber evidence="7 8">3.1.26.5</ecNumber>
    </recommendedName>
    <alternativeName>
        <fullName evidence="7">Protein C5</fullName>
    </alternativeName>
</protein>
<dbReference type="GO" id="GO:0004526">
    <property type="term" value="F:ribonuclease P activity"/>
    <property type="evidence" value="ECO:0007669"/>
    <property type="project" value="UniProtKB-EC"/>
</dbReference>
<evidence type="ECO:0000256" key="6">
    <source>
        <dbReference type="ARBA" id="ARBA00022884"/>
    </source>
</evidence>
<accession>A0ABS6RTS9</accession>
<dbReference type="Gene3D" id="3.30.230.10">
    <property type="match status" value="1"/>
</dbReference>
<dbReference type="PROSITE" id="PS00648">
    <property type="entry name" value="RIBONUCLEASE_P"/>
    <property type="match status" value="1"/>
</dbReference>
<comment type="caution">
    <text evidence="9">The sequence shown here is derived from an EMBL/GenBank/DDBJ whole genome shotgun (WGS) entry which is preliminary data.</text>
</comment>
<evidence type="ECO:0000256" key="3">
    <source>
        <dbReference type="ARBA" id="ARBA00022722"/>
    </source>
</evidence>
<comment type="subunit">
    <text evidence="7">Consists of a catalytic RNA component (M1 or rnpB) and a protein subunit.</text>
</comment>
<dbReference type="InterPro" id="IPR020568">
    <property type="entry name" value="Ribosomal_Su5_D2-typ_SF"/>
</dbReference>
<evidence type="ECO:0000313" key="10">
    <source>
        <dbReference type="Proteomes" id="UP001196980"/>
    </source>
</evidence>
<evidence type="ECO:0000313" key="9">
    <source>
        <dbReference type="EMBL" id="MBV6340021.1"/>
    </source>
</evidence>
<dbReference type="PANTHER" id="PTHR33992">
    <property type="entry name" value="RIBONUCLEASE P PROTEIN COMPONENT"/>
    <property type="match status" value="1"/>
</dbReference>
<dbReference type="InterPro" id="IPR014721">
    <property type="entry name" value="Ribsml_uS5_D2-typ_fold_subgr"/>
</dbReference>
<keyword evidence="2 7" id="KW-0819">tRNA processing</keyword>
<dbReference type="HAMAP" id="MF_00227">
    <property type="entry name" value="RNase_P"/>
    <property type="match status" value="1"/>
</dbReference>
<keyword evidence="6 7" id="KW-0694">RNA-binding</keyword>
<keyword evidence="3 7" id="KW-0540">Nuclease</keyword>
<comment type="function">
    <text evidence="1 7">RNaseP catalyzes the removal of the 5'-leader sequence from pre-tRNA to produce the mature 5'-terminus. It can also cleave other RNA substrates such as 4.5S RNA. The protein component plays an auxiliary but essential role in vivo by binding to the 5'-leader sequence and broadening the substrate specificity of the ribozyme.</text>
</comment>
<evidence type="ECO:0000256" key="7">
    <source>
        <dbReference type="HAMAP-Rule" id="MF_00227"/>
    </source>
</evidence>
<dbReference type="Proteomes" id="UP001196980">
    <property type="component" value="Unassembled WGS sequence"/>
</dbReference>
<keyword evidence="10" id="KW-1185">Reference proteome</keyword>
<evidence type="ECO:0000256" key="5">
    <source>
        <dbReference type="ARBA" id="ARBA00022801"/>
    </source>
</evidence>
<comment type="similarity">
    <text evidence="7">Belongs to the RnpA family.</text>
</comment>
<keyword evidence="5 7" id="KW-0378">Hydrolase</keyword>
<dbReference type="NCBIfam" id="TIGR00188">
    <property type="entry name" value="rnpA"/>
    <property type="match status" value="1"/>
</dbReference>
<name>A0ABS6RTS9_9BACT</name>
<dbReference type="Pfam" id="PF00825">
    <property type="entry name" value="Ribonuclease_P"/>
    <property type="match status" value="1"/>
</dbReference>
<dbReference type="InterPro" id="IPR020539">
    <property type="entry name" value="RNase_P_CS"/>
</dbReference>
<evidence type="ECO:0000256" key="4">
    <source>
        <dbReference type="ARBA" id="ARBA00022759"/>
    </source>
</evidence>
<organism evidence="9 10">
    <name type="scientific">Candidatus Magnetobacterium casense</name>
    <dbReference type="NCBI Taxonomy" id="1455061"/>
    <lineage>
        <taxon>Bacteria</taxon>
        <taxon>Pseudomonadati</taxon>
        <taxon>Nitrospirota</taxon>
        <taxon>Thermodesulfovibrionia</taxon>
        <taxon>Thermodesulfovibrionales</taxon>
        <taxon>Candidatus Magnetobacteriaceae</taxon>
        <taxon>Candidatus Magnetobacterium</taxon>
    </lineage>
</organism>
<keyword evidence="4 7" id="KW-0255">Endonuclease</keyword>
<dbReference type="EC" id="3.1.26.5" evidence="7 8"/>
<dbReference type="PANTHER" id="PTHR33992:SF1">
    <property type="entry name" value="RIBONUCLEASE P PROTEIN COMPONENT"/>
    <property type="match status" value="1"/>
</dbReference>